<dbReference type="RefSeq" id="WP_057963203.1">
    <property type="nucleotide sequence ID" value="NZ_BAAAXO010000048.1"/>
</dbReference>
<evidence type="ECO:0000313" key="4">
    <source>
        <dbReference type="EMBL" id="TDG90532.1"/>
    </source>
</evidence>
<dbReference type="EMBL" id="NCXI01000122">
    <property type="protein sequence ID" value="PAK77277.1"/>
    <property type="molecule type" value="Genomic_DNA"/>
</dbReference>
<name>A0A269XVD9_9LACO</name>
<reference evidence="4" key="4">
    <citation type="submission" date="2019-02" db="EMBL/GenBank/DDBJ databases">
        <authorList>
            <person name="Buron G."/>
            <person name="Chaylann A."/>
            <person name="Dolejs I."/>
            <person name="Forster J."/>
            <person name="Miks M.H."/>
        </authorList>
    </citation>
    <scope>NUCLEOTIDE SEQUENCE</scope>
    <source>
        <strain evidence="4">DSM 10551</strain>
    </source>
</reference>
<gene>
    <name evidence="3" type="ORF">B8W98_10980</name>
    <name evidence="4" type="ORF">C5L28_001189</name>
    <name evidence="2" type="ORF">LPKJCM_00064</name>
</gene>
<accession>A0A269XVD9</accession>
<evidence type="ECO:0000313" key="7">
    <source>
        <dbReference type="Proteomes" id="UP000294668"/>
    </source>
</evidence>
<evidence type="ECO:0000313" key="6">
    <source>
        <dbReference type="Proteomes" id="UP000216802"/>
    </source>
</evidence>
<feature type="transmembrane region" description="Helical" evidence="1">
    <location>
        <begin position="12"/>
        <end position="36"/>
    </location>
</feature>
<dbReference type="EMBL" id="PUFL01000066">
    <property type="protein sequence ID" value="TDG90532.1"/>
    <property type="molecule type" value="Genomic_DNA"/>
</dbReference>
<dbReference type="Proteomes" id="UP000216802">
    <property type="component" value="Unassembled WGS sequence"/>
</dbReference>
<dbReference type="Proteomes" id="UP000214739">
    <property type="component" value="Unassembled WGS sequence"/>
</dbReference>
<evidence type="ECO:0000313" key="5">
    <source>
        <dbReference type="Proteomes" id="UP000214739"/>
    </source>
</evidence>
<evidence type="ECO:0000313" key="3">
    <source>
        <dbReference type="EMBL" id="PAK77277.1"/>
    </source>
</evidence>
<sequence>MQNTKQHQLSAAQICGWIVWWVITIVVLVLAIFMLTRTTDATGVKNSWDYQLISIFLLLVYGVQQVIAFFGIKRLHHNESYVWPIVLIVLGLLGSFLYVVPGIWGLIVNNPQKNQPTKIE</sequence>
<dbReference type="Proteomes" id="UP000294668">
    <property type="component" value="Unassembled WGS sequence"/>
</dbReference>
<feature type="transmembrane region" description="Helical" evidence="1">
    <location>
        <begin position="82"/>
        <end position="107"/>
    </location>
</feature>
<dbReference type="EMBL" id="BDGB01000003">
    <property type="protein sequence ID" value="GAW70993.1"/>
    <property type="molecule type" value="Genomic_DNA"/>
</dbReference>
<keyword evidence="1" id="KW-0812">Transmembrane</keyword>
<evidence type="ECO:0000256" key="1">
    <source>
        <dbReference type="SAM" id="Phobius"/>
    </source>
</evidence>
<reference evidence="4 7" key="3">
    <citation type="journal article" date="2019" name="Appl. Microbiol. Biotechnol.">
        <title>Uncovering carbohydrate metabolism through a genotype-phenotype association study of 56 lactic acid bacteria genomes.</title>
        <authorList>
            <person name="Buron-Moles G."/>
            <person name="Chailyan A."/>
            <person name="Dolejs I."/>
            <person name="Forster J."/>
            <person name="Miks M.H."/>
        </authorList>
    </citation>
    <scope>NUCLEOTIDE SEQUENCE [LARGE SCALE GENOMIC DNA]</scope>
    <source>
        <strain evidence="4 7">DSM 10551</strain>
    </source>
</reference>
<feature type="transmembrane region" description="Helical" evidence="1">
    <location>
        <begin position="48"/>
        <end position="70"/>
    </location>
</feature>
<protein>
    <submittedName>
        <fullName evidence="3">Uncharacterized protein</fullName>
    </submittedName>
</protein>
<keyword evidence="1" id="KW-1133">Transmembrane helix</keyword>
<comment type="caution">
    <text evidence="3">The sequence shown here is derived from an EMBL/GenBank/DDBJ whole genome shotgun (WGS) entry which is preliminary data.</text>
</comment>
<dbReference type="OrthoDB" id="2328840at2"/>
<reference evidence="2 5" key="1">
    <citation type="journal article" date="2017" name="Biosci Microbiota Food Health">
        <title>Genomic characterization reconfirms the taxonomic status of Lactobacillus parakefiri.</title>
        <authorList>
            <person name="Tanizawa Y."/>
            <person name="Kobayashi H."/>
            <person name="Kaminuma E."/>
            <person name="Sakamoto M."/>
            <person name="Ohkuma M."/>
            <person name="Nakamura Y."/>
            <person name="Arita M."/>
            <person name="Tohno M."/>
        </authorList>
    </citation>
    <scope>NUCLEOTIDE SEQUENCE [LARGE SCALE GENOMIC DNA]</scope>
    <source>
        <strain evidence="2 5">JCM 8573</strain>
    </source>
</reference>
<reference evidence="3 6" key="2">
    <citation type="submission" date="2017-04" db="EMBL/GenBank/DDBJ databases">
        <title>Kefir bacterial isolates.</title>
        <authorList>
            <person name="Kim Y."/>
            <person name="Blasche S."/>
            <person name="Patil K.R."/>
        </authorList>
    </citation>
    <scope>NUCLEOTIDE SEQUENCE [LARGE SCALE GENOMIC DNA]</scope>
    <source>
        <strain evidence="3 6">OG2</strain>
    </source>
</reference>
<dbReference type="AlphaFoldDB" id="A0A269XVD9"/>
<proteinExistence type="predicted"/>
<organism evidence="3 6">
    <name type="scientific">Lentilactobacillus parakefiri</name>
    <dbReference type="NCBI Taxonomy" id="152332"/>
    <lineage>
        <taxon>Bacteria</taxon>
        <taxon>Bacillati</taxon>
        <taxon>Bacillota</taxon>
        <taxon>Bacilli</taxon>
        <taxon>Lactobacillales</taxon>
        <taxon>Lactobacillaceae</taxon>
        <taxon>Lentilactobacillus</taxon>
    </lineage>
</organism>
<evidence type="ECO:0000313" key="2">
    <source>
        <dbReference type="EMBL" id="GAW70993.1"/>
    </source>
</evidence>
<keyword evidence="7" id="KW-1185">Reference proteome</keyword>
<keyword evidence="1" id="KW-0472">Membrane</keyword>